<dbReference type="PANTHER" id="PTHR12873">
    <property type="entry name" value="T7-LIKE MITOCHONDRIAL DNA HELICASE"/>
    <property type="match status" value="1"/>
</dbReference>
<dbReference type="InterPro" id="IPR034154">
    <property type="entry name" value="TOPRIM_DnaG/twinkle"/>
</dbReference>
<comment type="caution">
    <text evidence="3">The sequence shown here is derived from an EMBL/GenBank/DDBJ whole genome shotgun (WGS) entry which is preliminary data.</text>
</comment>
<name>A0ABD3RJ79_9LAMI</name>
<sequence>MAPLFVICCLLRASTTTFSVLFVYTIVKSYPSSFTTKPISRIYFYNKLKWFIANATADIDEAKGERAELSTKLKRKIEAHGISVDSCTPGFYDLLYCPMCKGGKSIQRTLSFHINRNWNYGIWRCNHVQCSWAGQVFADTKKVYNGINLHSEIDSSQPLTVENLRLEMLGDELLTYFAERMISKETLERNNVMQVAGDRERNTEKMLYGIDDIAEADEIIIVEGELDKLSVEEAGYCNCVSVPSGAPQTVSLKELPSPEKTTDLLKERNQTDEDQPTRIRFVQVREQLEQVVHWNQLPDQRA</sequence>
<evidence type="ECO:0008006" key="5">
    <source>
        <dbReference type="Google" id="ProtNLM"/>
    </source>
</evidence>
<dbReference type="PANTHER" id="PTHR12873:SF6">
    <property type="entry name" value="TOPRIM DOMAIN-CONTAINING PROTEIN"/>
    <property type="match status" value="1"/>
</dbReference>
<dbReference type="SUPFAM" id="SSF56731">
    <property type="entry name" value="DNA primase core"/>
    <property type="match status" value="1"/>
</dbReference>
<dbReference type="EMBL" id="JBJXBP010000008">
    <property type="protein sequence ID" value="KAL3813004.1"/>
    <property type="molecule type" value="Genomic_DNA"/>
</dbReference>
<evidence type="ECO:0000256" key="2">
    <source>
        <dbReference type="SAM" id="MobiDB-lite"/>
    </source>
</evidence>
<dbReference type="Gene3D" id="3.40.1360.10">
    <property type="match status" value="1"/>
</dbReference>
<dbReference type="AlphaFoldDB" id="A0ABD3RJ79"/>
<accession>A0ABD3RJ79</accession>
<feature type="region of interest" description="Disordered" evidence="2">
    <location>
        <begin position="250"/>
        <end position="273"/>
    </location>
</feature>
<evidence type="ECO:0000313" key="4">
    <source>
        <dbReference type="Proteomes" id="UP001634393"/>
    </source>
</evidence>
<dbReference type="CDD" id="cd01029">
    <property type="entry name" value="TOPRIM_primases"/>
    <property type="match status" value="1"/>
</dbReference>
<evidence type="ECO:0000256" key="1">
    <source>
        <dbReference type="SAM" id="Coils"/>
    </source>
</evidence>
<evidence type="ECO:0000313" key="3">
    <source>
        <dbReference type="EMBL" id="KAL3813004.1"/>
    </source>
</evidence>
<proteinExistence type="predicted"/>
<keyword evidence="1" id="KW-0175">Coiled coil</keyword>
<feature type="coiled-coil region" evidence="1">
    <location>
        <begin position="52"/>
        <end position="79"/>
    </location>
</feature>
<gene>
    <name evidence="3" type="ORF">ACJIZ3_014272</name>
</gene>
<keyword evidence="4" id="KW-1185">Reference proteome</keyword>
<dbReference type="InterPro" id="IPR027032">
    <property type="entry name" value="Twinkle-like"/>
</dbReference>
<feature type="compositionally biased region" description="Basic and acidic residues" evidence="2">
    <location>
        <begin position="256"/>
        <end position="273"/>
    </location>
</feature>
<protein>
    <recommendedName>
        <fullName evidence="5">Toprim domain-containing protein</fullName>
    </recommendedName>
</protein>
<dbReference type="Proteomes" id="UP001634393">
    <property type="component" value="Unassembled WGS sequence"/>
</dbReference>
<organism evidence="3 4">
    <name type="scientific">Penstemon smallii</name>
    <dbReference type="NCBI Taxonomy" id="265156"/>
    <lineage>
        <taxon>Eukaryota</taxon>
        <taxon>Viridiplantae</taxon>
        <taxon>Streptophyta</taxon>
        <taxon>Embryophyta</taxon>
        <taxon>Tracheophyta</taxon>
        <taxon>Spermatophyta</taxon>
        <taxon>Magnoliopsida</taxon>
        <taxon>eudicotyledons</taxon>
        <taxon>Gunneridae</taxon>
        <taxon>Pentapetalae</taxon>
        <taxon>asterids</taxon>
        <taxon>lamiids</taxon>
        <taxon>Lamiales</taxon>
        <taxon>Plantaginaceae</taxon>
        <taxon>Cheloneae</taxon>
        <taxon>Penstemon</taxon>
    </lineage>
</organism>
<reference evidence="3 4" key="1">
    <citation type="submission" date="2024-12" db="EMBL/GenBank/DDBJ databases">
        <title>The unique morphological basis and parallel evolutionary history of personate flowers in Penstemon.</title>
        <authorList>
            <person name="Depatie T.H."/>
            <person name="Wessinger C.A."/>
        </authorList>
    </citation>
    <scope>NUCLEOTIDE SEQUENCE [LARGE SCALE GENOMIC DNA]</scope>
    <source>
        <strain evidence="3">WTNN_2</strain>
        <tissue evidence="3">Leaf</tissue>
    </source>
</reference>